<dbReference type="CDD" id="cd04859">
    <property type="entry name" value="Prim_Pol"/>
    <property type="match status" value="1"/>
</dbReference>
<feature type="domain" description="DNA primase/polymerase bifunctional N-terminal" evidence="1">
    <location>
        <begin position="13"/>
        <end position="181"/>
    </location>
</feature>
<organism evidence="2 3">
    <name type="scientific">Nocardia cyriacigeorgica</name>
    <dbReference type="NCBI Taxonomy" id="135487"/>
    <lineage>
        <taxon>Bacteria</taxon>
        <taxon>Bacillati</taxon>
        <taxon>Actinomycetota</taxon>
        <taxon>Actinomycetes</taxon>
        <taxon>Mycobacteriales</taxon>
        <taxon>Nocardiaceae</taxon>
        <taxon>Nocardia</taxon>
    </lineage>
</organism>
<evidence type="ECO:0000313" key="3">
    <source>
        <dbReference type="Proteomes" id="UP000471166"/>
    </source>
</evidence>
<dbReference type="SMART" id="SM00943">
    <property type="entry name" value="Prim-Pol"/>
    <property type="match status" value="1"/>
</dbReference>
<dbReference type="InterPro" id="IPR015330">
    <property type="entry name" value="DNA_primase/pol_bifunc_N"/>
</dbReference>
<proteinExistence type="predicted"/>
<dbReference type="Gene3D" id="3.30.720.160">
    <property type="entry name" value="Bifunctional DNA primase/polymerase, N-terminal"/>
    <property type="match status" value="1"/>
</dbReference>
<dbReference type="AlphaFoldDB" id="A0A6P1CJN3"/>
<dbReference type="RefSeq" id="WP_163843747.1">
    <property type="nucleotide sequence ID" value="NZ_CP107969.1"/>
</dbReference>
<protein>
    <submittedName>
        <fullName evidence="2">Bifunctional DNA primase/polymerase</fullName>
    </submittedName>
</protein>
<evidence type="ECO:0000313" key="2">
    <source>
        <dbReference type="EMBL" id="NEW32811.1"/>
    </source>
</evidence>
<sequence length="304" mass="32907">MTSVHTSGLLPAALAHAAQGFSVFPLHPNSKRPVITRWEQHATRDPARIRTWWRRRPNDNIAIACGPSRLHVLDLDTSHHTPMPNTTPTAVEGQQTLARLAADHNRALPVPTYTVITPSGGMHLYYAVPMVRVLRNSCGRLGPHIDSRGHGGYVVAAGSTLPHGRYRIVDDRTPIPLPGWLAQLLTSSPAPAAAPNPRKVITHPDAYVRAALINQAARIRTARTGTRHRTILLAANSLGRLVGAGLLDHDHAYTILADAARIHVGVDAFTDTEARRTITDGLSWAAARATGTGTGRPRHPRLTV</sequence>
<dbReference type="Pfam" id="PF09250">
    <property type="entry name" value="Prim-Pol"/>
    <property type="match status" value="1"/>
</dbReference>
<dbReference type="SUPFAM" id="SSF56747">
    <property type="entry name" value="Prim-pol domain"/>
    <property type="match status" value="1"/>
</dbReference>
<name>A0A6P1CJN3_9NOCA</name>
<dbReference type="Proteomes" id="UP000471166">
    <property type="component" value="Unassembled WGS sequence"/>
</dbReference>
<accession>A0A6P1CJN3</accession>
<evidence type="ECO:0000259" key="1">
    <source>
        <dbReference type="SMART" id="SM00943"/>
    </source>
</evidence>
<dbReference type="EMBL" id="JAAGVB010000012">
    <property type="protein sequence ID" value="NEW32811.1"/>
    <property type="molecule type" value="Genomic_DNA"/>
</dbReference>
<reference evidence="2 3" key="1">
    <citation type="submission" date="2020-01" db="EMBL/GenBank/DDBJ databases">
        <title>Genetics and antimicrobial susceptibilities of Nocardia species isolated from the soil; a comparison with species isolated from humans.</title>
        <authorList>
            <person name="Carrasco G."/>
            <person name="Monzon S."/>
            <person name="Sansegundo M."/>
            <person name="Garcia E."/>
            <person name="Garrido N."/>
            <person name="Medina M.J."/>
            <person name="Villalon P."/>
            <person name="Ramirez-Arocha A.C."/>
            <person name="Jimenez P."/>
            <person name="Cuesta I."/>
            <person name="Valdezate S."/>
        </authorList>
    </citation>
    <scope>NUCLEOTIDE SEQUENCE [LARGE SCALE GENOMIC DNA]</scope>
    <source>
        <strain evidence="2 3">CNM20110626</strain>
    </source>
</reference>
<gene>
    <name evidence="2" type="ORF">GV791_09580</name>
</gene>
<comment type="caution">
    <text evidence="2">The sequence shown here is derived from an EMBL/GenBank/DDBJ whole genome shotgun (WGS) entry which is preliminary data.</text>
</comment>